<dbReference type="InterPro" id="IPR009056">
    <property type="entry name" value="Cyt_c-like_dom"/>
</dbReference>
<dbReference type="InterPro" id="IPR013766">
    <property type="entry name" value="Thioredoxin_domain"/>
</dbReference>
<dbReference type="Pfam" id="PF13899">
    <property type="entry name" value="Thioredoxin_7"/>
    <property type="match status" value="1"/>
</dbReference>
<keyword evidence="1 4" id="KW-0349">Heme</keyword>
<evidence type="ECO:0000259" key="6">
    <source>
        <dbReference type="PROSITE" id="PS51352"/>
    </source>
</evidence>
<dbReference type="RefSeq" id="WP_014473408.1">
    <property type="nucleotide sequence ID" value="NZ_CP053835.1"/>
</dbReference>
<evidence type="ECO:0000313" key="8">
    <source>
        <dbReference type="Proteomes" id="UP000503313"/>
    </source>
</evidence>
<keyword evidence="3 4" id="KW-0408">Iron</keyword>
<sequence>MIKILFYTFFLVISLFADFKEGESIFKNKCATCHKDFISLNTLKENFFEKNNKLLNLKAPTVNMIAYAIMESPKKIGDSTDVEMQELEIESYLKSYLENPDRFNSICDDHILSFYETKQSMKGQLSEEDYKNLTIYFMKYNDNVKDTEVKKFASTIDEKNILEKAKKENKKIMVYATSKSCFFCKRMDRDVLSLNEIKKEIDKNYIFVKNDMDESSLPFGLQKEYKKITPSFFVLSKEGIFEKQYPGAWVKNDFLEILKENIK</sequence>
<dbReference type="PROSITE" id="PS51007">
    <property type="entry name" value="CYTC"/>
    <property type="match status" value="1"/>
</dbReference>
<evidence type="ECO:0000256" key="4">
    <source>
        <dbReference type="PROSITE-ProRule" id="PRU00433"/>
    </source>
</evidence>
<dbReference type="KEGG" id="adz:ADFLV_0708"/>
<evidence type="ECO:0000259" key="5">
    <source>
        <dbReference type="PROSITE" id="PS51007"/>
    </source>
</evidence>
<dbReference type="EMBL" id="CP053835">
    <property type="protein sequence ID" value="QKF76757.1"/>
    <property type="molecule type" value="Genomic_DNA"/>
</dbReference>
<dbReference type="PROSITE" id="PS51352">
    <property type="entry name" value="THIOREDOXIN_2"/>
    <property type="match status" value="1"/>
</dbReference>
<evidence type="ECO:0000256" key="3">
    <source>
        <dbReference type="ARBA" id="ARBA00023004"/>
    </source>
</evidence>
<dbReference type="GO" id="GO:0020037">
    <property type="term" value="F:heme binding"/>
    <property type="evidence" value="ECO:0007669"/>
    <property type="project" value="InterPro"/>
</dbReference>
<evidence type="ECO:0000313" key="7">
    <source>
        <dbReference type="EMBL" id="QKF76757.1"/>
    </source>
</evidence>
<feature type="domain" description="Thioredoxin" evidence="6">
    <location>
        <begin position="138"/>
        <end position="263"/>
    </location>
</feature>
<dbReference type="AlphaFoldDB" id="A0AAE7BFH8"/>
<dbReference type="GO" id="GO:0046872">
    <property type="term" value="F:metal ion binding"/>
    <property type="evidence" value="ECO:0007669"/>
    <property type="project" value="UniProtKB-KW"/>
</dbReference>
<gene>
    <name evidence="7" type="ORF">ADFLV_0708</name>
</gene>
<organism evidence="7 8">
    <name type="scientific">Arcobacter defluvii</name>
    <dbReference type="NCBI Taxonomy" id="873191"/>
    <lineage>
        <taxon>Bacteria</taxon>
        <taxon>Pseudomonadati</taxon>
        <taxon>Campylobacterota</taxon>
        <taxon>Epsilonproteobacteria</taxon>
        <taxon>Campylobacterales</taxon>
        <taxon>Arcobacteraceae</taxon>
        <taxon>Arcobacter</taxon>
    </lineage>
</organism>
<protein>
    <submittedName>
        <fullName evidence="7">Thioredoxin family protein (Thioredoxin_2 domain)</fullName>
    </submittedName>
</protein>
<feature type="domain" description="Cytochrome c" evidence="5">
    <location>
        <begin position="17"/>
        <end position="141"/>
    </location>
</feature>
<reference evidence="7 8" key="1">
    <citation type="submission" date="2020-05" db="EMBL/GenBank/DDBJ databases">
        <title>Complete genome sequencing of Campylobacter and Arcobacter type strains.</title>
        <authorList>
            <person name="Miller W.G."/>
            <person name="Yee E."/>
        </authorList>
    </citation>
    <scope>NUCLEOTIDE SEQUENCE [LARGE SCALE GENOMIC DNA]</scope>
    <source>
        <strain evidence="7 8">LMG 25694</strain>
    </source>
</reference>
<dbReference type="SUPFAM" id="SSF46626">
    <property type="entry name" value="Cytochrome c"/>
    <property type="match status" value="1"/>
</dbReference>
<dbReference type="SUPFAM" id="SSF52833">
    <property type="entry name" value="Thioredoxin-like"/>
    <property type="match status" value="1"/>
</dbReference>
<accession>A0AAE7BFH8</accession>
<proteinExistence type="predicted"/>
<dbReference type="GO" id="GO:0009055">
    <property type="term" value="F:electron transfer activity"/>
    <property type="evidence" value="ECO:0007669"/>
    <property type="project" value="InterPro"/>
</dbReference>
<evidence type="ECO:0000256" key="1">
    <source>
        <dbReference type="ARBA" id="ARBA00022617"/>
    </source>
</evidence>
<dbReference type="InterPro" id="IPR036909">
    <property type="entry name" value="Cyt_c-like_dom_sf"/>
</dbReference>
<keyword evidence="8" id="KW-1185">Reference proteome</keyword>
<dbReference type="InterPro" id="IPR036249">
    <property type="entry name" value="Thioredoxin-like_sf"/>
</dbReference>
<keyword evidence="2 4" id="KW-0479">Metal-binding</keyword>
<dbReference type="Gene3D" id="1.10.760.10">
    <property type="entry name" value="Cytochrome c-like domain"/>
    <property type="match status" value="1"/>
</dbReference>
<dbReference type="Proteomes" id="UP000503313">
    <property type="component" value="Chromosome"/>
</dbReference>
<dbReference type="Gene3D" id="3.40.30.10">
    <property type="entry name" value="Glutaredoxin"/>
    <property type="match status" value="1"/>
</dbReference>
<name>A0AAE7BFH8_9BACT</name>
<evidence type="ECO:0000256" key="2">
    <source>
        <dbReference type="ARBA" id="ARBA00022723"/>
    </source>
</evidence>